<comment type="similarity">
    <text evidence="2 10">Belongs to the disproportionating enzyme family.</text>
</comment>
<evidence type="ECO:0000256" key="8">
    <source>
        <dbReference type="ARBA" id="ARBA00031423"/>
    </source>
</evidence>
<dbReference type="SUPFAM" id="SSF51445">
    <property type="entry name" value="(Trans)glycosidases"/>
    <property type="match status" value="1"/>
</dbReference>
<keyword evidence="7 10" id="KW-0119">Carbohydrate metabolism</keyword>
<keyword evidence="13" id="KW-1185">Reference proteome</keyword>
<protein>
    <recommendedName>
        <fullName evidence="4 10">4-alpha-glucanotransferase</fullName>
        <ecNumber evidence="3 10">2.4.1.25</ecNumber>
    </recommendedName>
    <alternativeName>
        <fullName evidence="8 10">Amylomaltase</fullName>
    </alternativeName>
    <alternativeName>
        <fullName evidence="9 10">Disproportionating enzyme</fullName>
    </alternativeName>
</protein>
<accession>A0ABS0U6J0</accession>
<name>A0ABS0U6J0_9GAMM</name>
<feature type="domain" description="MalQ N-terminal beta-sandwich" evidence="11">
    <location>
        <begin position="63"/>
        <end position="141"/>
    </location>
</feature>
<comment type="caution">
    <text evidence="12">The sequence shown here is derived from an EMBL/GenBank/DDBJ whole genome shotgun (WGS) entry which is preliminary data.</text>
</comment>
<dbReference type="Pfam" id="PF02446">
    <property type="entry name" value="Glyco_hydro_77"/>
    <property type="match status" value="1"/>
</dbReference>
<evidence type="ECO:0000256" key="7">
    <source>
        <dbReference type="ARBA" id="ARBA00023277"/>
    </source>
</evidence>
<dbReference type="NCBIfam" id="TIGR00217">
    <property type="entry name" value="malQ"/>
    <property type="match status" value="1"/>
</dbReference>
<dbReference type="PANTHER" id="PTHR32438:SF5">
    <property type="entry name" value="4-ALPHA-GLUCANOTRANSFERASE DPE1, CHLOROPLASTIC_AMYLOPLASTIC"/>
    <property type="match status" value="1"/>
</dbReference>
<reference evidence="12 13" key="1">
    <citation type="submission" date="2020-08" db="EMBL/GenBank/DDBJ databases">
        <title>Description of Xenorhabdus lircayensis sp. nov., the symbiotic bacterium associated with the entomopathogenic nematode Steirnernema unicornum.</title>
        <authorList>
            <person name="Castaneda-Alvarez C."/>
            <person name="Prodan S."/>
            <person name="Zamorano A."/>
            <person name="San-Blas E."/>
            <person name="Aballay E."/>
        </authorList>
    </citation>
    <scope>NUCLEOTIDE SEQUENCE [LARGE SCALE GENOMIC DNA]</scope>
    <source>
        <strain evidence="12 13">VLS</strain>
    </source>
</reference>
<dbReference type="InterPro" id="IPR003385">
    <property type="entry name" value="Glyco_hydro_77"/>
</dbReference>
<dbReference type="PANTHER" id="PTHR32438">
    <property type="entry name" value="4-ALPHA-GLUCANOTRANSFERASE DPE1, CHLOROPLASTIC/AMYLOPLASTIC"/>
    <property type="match status" value="1"/>
</dbReference>
<gene>
    <name evidence="12" type="primary">malQ</name>
    <name evidence="12" type="ORF">H8A87_12385</name>
</gene>
<dbReference type="EC" id="2.4.1.25" evidence="3 10"/>
<evidence type="ECO:0000256" key="2">
    <source>
        <dbReference type="ARBA" id="ARBA00005684"/>
    </source>
</evidence>
<keyword evidence="5 10" id="KW-0328">Glycosyltransferase</keyword>
<comment type="catalytic activity">
    <reaction evidence="1 10">
        <text>Transfers a segment of a (1-&gt;4)-alpha-D-glucan to a new position in an acceptor, which may be glucose or a (1-&gt;4)-alpha-D-glucan.</text>
        <dbReference type="EC" id="2.4.1.25"/>
    </reaction>
</comment>
<dbReference type="EMBL" id="JACOII010000041">
    <property type="protein sequence ID" value="MBI6549497.1"/>
    <property type="molecule type" value="Genomic_DNA"/>
</dbReference>
<proteinExistence type="inferred from homology"/>
<dbReference type="Pfam" id="PF21226">
    <property type="entry name" value="MalQ_N"/>
    <property type="match status" value="1"/>
</dbReference>
<evidence type="ECO:0000313" key="12">
    <source>
        <dbReference type="EMBL" id="MBI6549497.1"/>
    </source>
</evidence>
<dbReference type="InterPro" id="IPR048458">
    <property type="entry name" value="MalQ_N"/>
</dbReference>
<evidence type="ECO:0000256" key="10">
    <source>
        <dbReference type="RuleBase" id="RU361207"/>
    </source>
</evidence>
<evidence type="ECO:0000256" key="5">
    <source>
        <dbReference type="ARBA" id="ARBA00022676"/>
    </source>
</evidence>
<evidence type="ECO:0000256" key="9">
    <source>
        <dbReference type="ARBA" id="ARBA00031501"/>
    </source>
</evidence>
<evidence type="ECO:0000259" key="11">
    <source>
        <dbReference type="Pfam" id="PF21226"/>
    </source>
</evidence>
<organism evidence="12 13">
    <name type="scientific">Xenorhabdus lircayensis</name>
    <dbReference type="NCBI Taxonomy" id="2763499"/>
    <lineage>
        <taxon>Bacteria</taxon>
        <taxon>Pseudomonadati</taxon>
        <taxon>Pseudomonadota</taxon>
        <taxon>Gammaproteobacteria</taxon>
        <taxon>Enterobacterales</taxon>
        <taxon>Morganellaceae</taxon>
        <taxon>Xenorhabdus</taxon>
    </lineage>
</organism>
<dbReference type="Proteomes" id="UP000696184">
    <property type="component" value="Unassembled WGS sequence"/>
</dbReference>
<keyword evidence="6 10" id="KW-0808">Transferase</keyword>
<evidence type="ECO:0000256" key="1">
    <source>
        <dbReference type="ARBA" id="ARBA00000439"/>
    </source>
</evidence>
<dbReference type="InterPro" id="IPR017853">
    <property type="entry name" value="GH"/>
</dbReference>
<evidence type="ECO:0000256" key="4">
    <source>
        <dbReference type="ARBA" id="ARBA00020295"/>
    </source>
</evidence>
<dbReference type="NCBIfam" id="NF008274">
    <property type="entry name" value="PRK11052.1"/>
    <property type="match status" value="1"/>
</dbReference>
<dbReference type="RefSeq" id="WP_198690268.1">
    <property type="nucleotide sequence ID" value="NZ_CAWPUD010000040.1"/>
</dbReference>
<dbReference type="Gene3D" id="3.20.20.80">
    <property type="entry name" value="Glycosidases"/>
    <property type="match status" value="1"/>
</dbReference>
<evidence type="ECO:0000256" key="6">
    <source>
        <dbReference type="ARBA" id="ARBA00022679"/>
    </source>
</evidence>
<evidence type="ECO:0000256" key="3">
    <source>
        <dbReference type="ARBA" id="ARBA00012560"/>
    </source>
</evidence>
<sequence>MENKRLDDLATEAGIASEYINAYGKPQAIPAEIRHRILEAMNTEKLVGRPVSHLHASAHAPSLPNVKVIMQGQIVTLPLHETNSYQWQIHTEQGEIFHDHCQNKLTLPTDLPLGYHTLTLIPEAKQEADSQQQSMQLIVAPERCYEPQALTHGEKLWGACVQLYTLRSENNWGIGDFGDLRCMLQELAQRGGAFVGLNPLHAIYPAMPENASPYSPSSRHWLNIIYIAVHKVEDFTCSAEAQKWWQLPETQLKLQHARQAEWVDYPTVMTLKMSALRLAYPQFKLRSDNDSQQIAFQQFVTKGGKNLYFQAIYDALHHKLYGENITYWGWPVWPEQYREPESDAVKAFCHSHPQEVEFFLWLQWIADIQLTECFTTSQTNHMPIGIYRDLAVGVAPGGSETWCNRNIYCTKASIGAPPDILGPRGQNWGLPPMNPHVLKTQAYQPFIELLRSNMRHCGALRIDHVMSLLRLWWIPQGETADKGVYVHYPVDDLLAILALESQRNHCLVIGEDLGIVPEEIVDKLRDRGVYSYKVFYFERNERGEYRSPDEYPVQAMATITTHDLPTLRGFWQNRDLALGKAIGLYPDKALLAELYTERKLCKQALSASLNRRSYLSEELTMMDTSSSLQQAAPLIQAEQPMSAAINQGVHRYIAHSACALLGLQPEDWLDMEQPVNIPGTTTEYPNWRRKLTTTLEAMFTDAYINQLLRTVGERRKQGS</sequence>
<dbReference type="GO" id="GO:0004134">
    <property type="term" value="F:4-alpha-glucanotransferase activity"/>
    <property type="evidence" value="ECO:0007669"/>
    <property type="project" value="UniProtKB-EC"/>
</dbReference>
<evidence type="ECO:0000313" key="13">
    <source>
        <dbReference type="Proteomes" id="UP000696184"/>
    </source>
</evidence>